<dbReference type="OrthoDB" id="419058at2"/>
<reference evidence="4" key="1">
    <citation type="journal article" date="2011" name="MBio">
        <title>Novel metabolic attributes of the genus Cyanothece, comprising a group of unicellular nitrogen-fixing Cyanobacteria.</title>
        <authorList>
            <person name="Bandyopadhyay A."/>
            <person name="Elvitigala T."/>
            <person name="Welsh E."/>
            <person name="Stockel J."/>
            <person name="Liberton M."/>
            <person name="Min H."/>
            <person name="Sherman L.A."/>
            <person name="Pakrasi H.B."/>
        </authorList>
    </citation>
    <scope>NUCLEOTIDE SEQUENCE [LARGE SCALE GENOMIC DNA]</scope>
    <source>
        <strain evidence="4">PCC 7424</strain>
    </source>
</reference>
<keyword evidence="1" id="KW-0472">Membrane</keyword>
<keyword evidence="4" id="KW-1185">Reference proteome</keyword>
<evidence type="ECO:0000313" key="4">
    <source>
        <dbReference type="Proteomes" id="UP000002384"/>
    </source>
</evidence>
<sequence>MQPNSRLKLIQTLNRLSVEQLEQVIFTLKPPPGIIPPSMASVGNRTSALLHWAESSGGCGLEKVNQTLEEILNFSDSLPENPQFLEQFAHRFKRNASVELSALEVRNRIGLLDKVKQSWIKGILDKSLHWKVAIDLNLTEELGLVDHFSSQIQEIPPENQPNSFPEASLVNLIAEIGEGATLLILGEPGSGKTITLLRLAQYLIIEAEKDERQPIPVIFNLSSWQTRFKTLEEWLLQEFTLKYQIPKKVAKGWIKKQQLQLLLDGLDEVSTEARESCVIALNQFLQENGLTEVIVCSRRQNYSQLSNRLKFQQAISIQPLTEEQINHYFTQAGEELQGVKQLIEEDPILADLAKSPLMLSIMTLAYQGKSAEDLLRMSSSSERRVHLFNAYVKRMFYRQRHENDDKKSKVSDQKVSHYLNWLAQKMERQSQTEFLIEAMQPRLLLNSVERRIYQGSIAFVIMTLWGIIHLGLLGFHHSFQGRLPYTPEGGLLRGVIGGIIAGLICGLFGGLVGSIKQEKIAQVFNGLIWGITYGTVFALIWQKVGFGIAYGILYGLVGCLIYRTIHRSIETVELMQWSWKKASLNVLVALIIGLSLTLSGALGEIKSIIIGLGVLFIFAFTKRNIIEFKSIIPNQGIWNSLANAQRLFIIVASITGVLMGLAEAREKAPILNDRETLIYGIINGIVDGTILGLLAGLIGAEGSGITCLKHLTLRFILWCKGYIPWNYKKFLDQSVELIFLRRNGGSYSFIHRTLREYWTEFKPPLSQLRDFSGERQQN</sequence>
<protein>
    <submittedName>
        <fullName evidence="3">Putative signal transduction protein with Nacht domain protein</fullName>
    </submittedName>
</protein>
<dbReference type="RefSeq" id="WP_015955563.1">
    <property type="nucleotide sequence ID" value="NC_011729.1"/>
</dbReference>
<dbReference type="eggNOG" id="COG5635">
    <property type="taxonomic scope" value="Bacteria"/>
</dbReference>
<feature type="transmembrane region" description="Helical" evidence="1">
    <location>
        <begin position="547"/>
        <end position="565"/>
    </location>
</feature>
<feature type="transmembrane region" description="Helical" evidence="1">
    <location>
        <begin position="491"/>
        <end position="511"/>
    </location>
</feature>
<dbReference type="InterPro" id="IPR027417">
    <property type="entry name" value="P-loop_NTPase"/>
</dbReference>
<feature type="transmembrane region" description="Helical" evidence="1">
    <location>
        <begin position="586"/>
        <end position="602"/>
    </location>
</feature>
<keyword evidence="1" id="KW-0812">Transmembrane</keyword>
<evidence type="ECO:0000313" key="3">
    <source>
        <dbReference type="EMBL" id="ACK71970.1"/>
    </source>
</evidence>
<gene>
    <name evidence="3" type="ordered locus">PCC7424_3580</name>
</gene>
<dbReference type="KEGG" id="cyc:PCC7424_3580"/>
<dbReference type="InterPro" id="IPR007111">
    <property type="entry name" value="NACHT_NTPase"/>
</dbReference>
<feature type="transmembrane region" description="Helical" evidence="1">
    <location>
        <begin position="523"/>
        <end position="541"/>
    </location>
</feature>
<organism evidence="3 4">
    <name type="scientific">Gloeothece citriformis (strain PCC 7424)</name>
    <name type="common">Cyanothece sp. (strain PCC 7424)</name>
    <dbReference type="NCBI Taxonomy" id="65393"/>
    <lineage>
        <taxon>Bacteria</taxon>
        <taxon>Bacillati</taxon>
        <taxon>Cyanobacteriota</taxon>
        <taxon>Cyanophyceae</taxon>
        <taxon>Oscillatoriophycideae</taxon>
        <taxon>Chroococcales</taxon>
        <taxon>Aphanothecaceae</taxon>
        <taxon>Gloeothece</taxon>
        <taxon>Gloeothece citriformis</taxon>
    </lineage>
</organism>
<feature type="transmembrane region" description="Helical" evidence="1">
    <location>
        <begin position="647"/>
        <end position="665"/>
    </location>
</feature>
<dbReference type="Gene3D" id="3.40.50.300">
    <property type="entry name" value="P-loop containing nucleotide triphosphate hydrolases"/>
    <property type="match status" value="1"/>
</dbReference>
<evidence type="ECO:0000259" key="2">
    <source>
        <dbReference type="PROSITE" id="PS50837"/>
    </source>
</evidence>
<keyword evidence="1" id="KW-1133">Transmembrane helix</keyword>
<feature type="domain" description="NACHT" evidence="2">
    <location>
        <begin position="180"/>
        <end position="290"/>
    </location>
</feature>
<feature type="transmembrane region" description="Helical" evidence="1">
    <location>
        <begin position="677"/>
        <end position="700"/>
    </location>
</feature>
<dbReference type="eggNOG" id="COG1075">
    <property type="taxonomic scope" value="Bacteria"/>
</dbReference>
<dbReference type="SUPFAM" id="SSF52540">
    <property type="entry name" value="P-loop containing nucleoside triphosphate hydrolases"/>
    <property type="match status" value="2"/>
</dbReference>
<name>B7KGP3_GLOC7</name>
<dbReference type="EMBL" id="CP001291">
    <property type="protein sequence ID" value="ACK71970.1"/>
    <property type="molecule type" value="Genomic_DNA"/>
</dbReference>
<dbReference type="Proteomes" id="UP000002384">
    <property type="component" value="Chromosome"/>
</dbReference>
<dbReference type="PROSITE" id="PS50837">
    <property type="entry name" value="NACHT"/>
    <property type="match status" value="1"/>
</dbReference>
<feature type="transmembrane region" description="Helical" evidence="1">
    <location>
        <begin position="457"/>
        <end position="479"/>
    </location>
</feature>
<feature type="transmembrane region" description="Helical" evidence="1">
    <location>
        <begin position="608"/>
        <end position="626"/>
    </location>
</feature>
<evidence type="ECO:0000256" key="1">
    <source>
        <dbReference type="SAM" id="Phobius"/>
    </source>
</evidence>
<dbReference type="Pfam" id="PF05729">
    <property type="entry name" value="NACHT"/>
    <property type="match status" value="1"/>
</dbReference>
<proteinExistence type="predicted"/>
<dbReference type="HOGENOM" id="CLU_015799_0_0_3"/>
<accession>B7KGP3</accession>
<dbReference type="AlphaFoldDB" id="B7KGP3"/>
<dbReference type="STRING" id="65393.PCC7424_3580"/>